<organism evidence="10 11">
    <name type="scientific">Tetrahymena thermophila (strain SB210)</name>
    <dbReference type="NCBI Taxonomy" id="312017"/>
    <lineage>
        <taxon>Eukaryota</taxon>
        <taxon>Sar</taxon>
        <taxon>Alveolata</taxon>
        <taxon>Ciliophora</taxon>
        <taxon>Intramacronucleata</taxon>
        <taxon>Oligohymenophorea</taxon>
        <taxon>Hymenostomatida</taxon>
        <taxon>Tetrahymenina</taxon>
        <taxon>Tetrahymenidae</taxon>
        <taxon>Tetrahymena</taxon>
    </lineage>
</organism>
<dbReference type="InParanoid" id="I7M3E1"/>
<dbReference type="Pfam" id="PF12796">
    <property type="entry name" value="Ank_2"/>
    <property type="match status" value="2"/>
</dbReference>
<feature type="repeat" description="ANK" evidence="7">
    <location>
        <begin position="196"/>
        <end position="228"/>
    </location>
</feature>
<dbReference type="Pfam" id="PF01529">
    <property type="entry name" value="DHHC"/>
    <property type="match status" value="1"/>
</dbReference>
<accession>I7M3E1</accession>
<feature type="transmembrane region" description="Helical" evidence="8">
    <location>
        <begin position="300"/>
        <end position="323"/>
    </location>
</feature>
<dbReference type="PANTHER" id="PTHR24161:SF85">
    <property type="entry name" value="PALMITOYLTRANSFERASE HIP14"/>
    <property type="match status" value="1"/>
</dbReference>
<evidence type="ECO:0000256" key="5">
    <source>
        <dbReference type="ARBA" id="ARBA00023043"/>
    </source>
</evidence>
<dbReference type="InterPro" id="IPR036770">
    <property type="entry name" value="Ankyrin_rpt-contain_sf"/>
</dbReference>
<comment type="subcellular location">
    <subcellularLocation>
        <location evidence="1">Membrane</location>
        <topology evidence="1">Multi-pass membrane protein</topology>
    </subcellularLocation>
</comment>
<dbReference type="OMA" id="WNQICSF"/>
<dbReference type="EMBL" id="GG662512">
    <property type="protein sequence ID" value="EAS02973.2"/>
    <property type="molecule type" value="Genomic_DNA"/>
</dbReference>
<reference evidence="11" key="1">
    <citation type="journal article" date="2006" name="PLoS Biol.">
        <title>Macronuclear genome sequence of the ciliate Tetrahymena thermophila, a model eukaryote.</title>
        <authorList>
            <person name="Eisen J.A."/>
            <person name="Coyne R.S."/>
            <person name="Wu M."/>
            <person name="Wu D."/>
            <person name="Thiagarajan M."/>
            <person name="Wortman J.R."/>
            <person name="Badger J.H."/>
            <person name="Ren Q."/>
            <person name="Amedeo P."/>
            <person name="Jones K.M."/>
            <person name="Tallon L.J."/>
            <person name="Delcher A.L."/>
            <person name="Salzberg S.L."/>
            <person name="Silva J.C."/>
            <person name="Haas B.J."/>
            <person name="Majoros W.H."/>
            <person name="Farzad M."/>
            <person name="Carlton J.M."/>
            <person name="Smith R.K. Jr."/>
            <person name="Garg J."/>
            <person name="Pearlman R.E."/>
            <person name="Karrer K.M."/>
            <person name="Sun L."/>
            <person name="Manning G."/>
            <person name="Elde N.C."/>
            <person name="Turkewitz A.P."/>
            <person name="Asai D.J."/>
            <person name="Wilkes D.E."/>
            <person name="Wang Y."/>
            <person name="Cai H."/>
            <person name="Collins K."/>
            <person name="Stewart B.A."/>
            <person name="Lee S.R."/>
            <person name="Wilamowska K."/>
            <person name="Weinberg Z."/>
            <person name="Ruzzo W.L."/>
            <person name="Wloga D."/>
            <person name="Gaertig J."/>
            <person name="Frankel J."/>
            <person name="Tsao C.-C."/>
            <person name="Gorovsky M.A."/>
            <person name="Keeling P.J."/>
            <person name="Waller R.F."/>
            <person name="Patron N.J."/>
            <person name="Cherry J.M."/>
            <person name="Stover N.A."/>
            <person name="Krieger C.J."/>
            <person name="del Toro C."/>
            <person name="Ryder H.F."/>
            <person name="Williamson S.C."/>
            <person name="Barbeau R.A."/>
            <person name="Hamilton E.P."/>
            <person name="Orias E."/>
        </authorList>
    </citation>
    <scope>NUCLEOTIDE SEQUENCE [LARGE SCALE GENOMIC DNA]</scope>
    <source>
        <strain evidence="11">SB210</strain>
    </source>
</reference>
<dbReference type="Proteomes" id="UP000009168">
    <property type="component" value="Unassembled WGS sequence"/>
</dbReference>
<dbReference type="GeneID" id="7831730"/>
<dbReference type="PROSITE" id="PS50297">
    <property type="entry name" value="ANK_REP_REGION"/>
    <property type="match status" value="3"/>
</dbReference>
<dbReference type="GO" id="GO:0019706">
    <property type="term" value="F:protein-cysteine S-palmitoyltransferase activity"/>
    <property type="evidence" value="ECO:0007669"/>
    <property type="project" value="UniProtKB-EC"/>
</dbReference>
<evidence type="ECO:0000256" key="3">
    <source>
        <dbReference type="ARBA" id="ARBA00022737"/>
    </source>
</evidence>
<dbReference type="EC" id="2.3.1.225" evidence="8"/>
<evidence type="ECO:0000256" key="7">
    <source>
        <dbReference type="PROSITE-ProRule" id="PRU00023"/>
    </source>
</evidence>
<comment type="catalytic activity">
    <reaction evidence="8">
        <text>L-cysteinyl-[protein] + hexadecanoyl-CoA = S-hexadecanoyl-L-cysteinyl-[protein] + CoA</text>
        <dbReference type="Rhea" id="RHEA:36683"/>
        <dbReference type="Rhea" id="RHEA-COMP:10131"/>
        <dbReference type="Rhea" id="RHEA-COMP:11032"/>
        <dbReference type="ChEBI" id="CHEBI:29950"/>
        <dbReference type="ChEBI" id="CHEBI:57287"/>
        <dbReference type="ChEBI" id="CHEBI:57379"/>
        <dbReference type="ChEBI" id="CHEBI:74151"/>
        <dbReference type="EC" id="2.3.1.225"/>
    </reaction>
</comment>
<dbReference type="RefSeq" id="XP_001023218.2">
    <property type="nucleotide sequence ID" value="XM_001023218.3"/>
</dbReference>
<dbReference type="eggNOG" id="KOG0509">
    <property type="taxonomic scope" value="Eukaryota"/>
</dbReference>
<dbReference type="STRING" id="312017.I7M3E1"/>
<evidence type="ECO:0000256" key="1">
    <source>
        <dbReference type="ARBA" id="ARBA00004141"/>
    </source>
</evidence>
<evidence type="ECO:0000256" key="6">
    <source>
        <dbReference type="ARBA" id="ARBA00023136"/>
    </source>
</evidence>
<dbReference type="AlphaFoldDB" id="I7M3E1"/>
<dbReference type="GO" id="GO:0016020">
    <property type="term" value="C:membrane"/>
    <property type="evidence" value="ECO:0007669"/>
    <property type="project" value="UniProtKB-SubCell"/>
</dbReference>
<comment type="similarity">
    <text evidence="8">Belongs to the DHHC palmitoyltransferase family.</text>
</comment>
<feature type="transmembrane region" description="Helical" evidence="8">
    <location>
        <begin position="439"/>
        <end position="465"/>
    </location>
</feature>
<dbReference type="InterPro" id="IPR002110">
    <property type="entry name" value="Ankyrin_rpt"/>
</dbReference>
<gene>
    <name evidence="10" type="ORF">TTHERM_00494250</name>
</gene>
<keyword evidence="6 8" id="KW-0472">Membrane</keyword>
<feature type="transmembrane region" description="Helical" evidence="8">
    <location>
        <begin position="394"/>
        <end position="419"/>
    </location>
</feature>
<evidence type="ECO:0000256" key="4">
    <source>
        <dbReference type="ARBA" id="ARBA00022989"/>
    </source>
</evidence>
<evidence type="ECO:0000256" key="8">
    <source>
        <dbReference type="RuleBase" id="RU079119"/>
    </source>
</evidence>
<feature type="transmembrane region" description="Helical" evidence="8">
    <location>
        <begin position="274"/>
        <end position="294"/>
    </location>
</feature>
<evidence type="ECO:0000313" key="10">
    <source>
        <dbReference type="EMBL" id="EAS02973.2"/>
    </source>
</evidence>
<dbReference type="InterPro" id="IPR001594">
    <property type="entry name" value="Palmitoyltrfase_DHHC"/>
</dbReference>
<keyword evidence="11" id="KW-1185">Reference proteome</keyword>
<feature type="repeat" description="ANK" evidence="7">
    <location>
        <begin position="162"/>
        <end position="194"/>
    </location>
</feature>
<keyword evidence="8" id="KW-0012">Acyltransferase</keyword>
<dbReference type="SMART" id="SM00248">
    <property type="entry name" value="ANK"/>
    <property type="match status" value="5"/>
</dbReference>
<dbReference type="PROSITE" id="PS50216">
    <property type="entry name" value="DHHC"/>
    <property type="match status" value="1"/>
</dbReference>
<evidence type="ECO:0000256" key="2">
    <source>
        <dbReference type="ARBA" id="ARBA00022692"/>
    </source>
</evidence>
<keyword evidence="5 7" id="KW-0040">ANK repeat</keyword>
<dbReference type="PROSITE" id="PS50088">
    <property type="entry name" value="ANK_REPEAT"/>
    <property type="match status" value="4"/>
</dbReference>
<name>I7M3E1_TETTS</name>
<proteinExistence type="inferred from homology"/>
<keyword evidence="3" id="KW-0677">Repeat</keyword>
<keyword evidence="8" id="KW-0808">Transferase</keyword>
<protein>
    <recommendedName>
        <fullName evidence="8">Palmitoyltransferase</fullName>
        <ecNumber evidence="8">2.3.1.225</ecNumber>
    </recommendedName>
</protein>
<dbReference type="KEGG" id="tet:TTHERM_00494250"/>
<evidence type="ECO:0000259" key="9">
    <source>
        <dbReference type="Pfam" id="PF01529"/>
    </source>
</evidence>
<feature type="domain" description="Palmitoyltransferase DHHC" evidence="9">
    <location>
        <begin position="347"/>
        <end position="480"/>
    </location>
</feature>
<dbReference type="SUPFAM" id="SSF48403">
    <property type="entry name" value="Ankyrin repeat"/>
    <property type="match status" value="1"/>
</dbReference>
<feature type="repeat" description="ANK" evidence="7">
    <location>
        <begin position="129"/>
        <end position="161"/>
    </location>
</feature>
<comment type="domain">
    <text evidence="8">The DHHC domain is required for palmitoyltransferase activity.</text>
</comment>
<dbReference type="OrthoDB" id="163438at2759"/>
<keyword evidence="2 8" id="KW-0812">Transmembrane</keyword>
<dbReference type="PANTHER" id="PTHR24161">
    <property type="entry name" value="ANK_REP_REGION DOMAIN-CONTAINING PROTEIN-RELATED"/>
    <property type="match status" value="1"/>
</dbReference>
<dbReference type="Gene3D" id="1.25.40.20">
    <property type="entry name" value="Ankyrin repeat-containing domain"/>
    <property type="match status" value="2"/>
</dbReference>
<keyword evidence="4 8" id="KW-1133">Transmembrane helix</keyword>
<feature type="repeat" description="ANK" evidence="7">
    <location>
        <begin position="96"/>
        <end position="128"/>
    </location>
</feature>
<dbReference type="HOGENOM" id="CLU_010493_0_0_1"/>
<evidence type="ECO:0000313" key="11">
    <source>
        <dbReference type="Proteomes" id="UP000009168"/>
    </source>
</evidence>
<sequence length="555" mass="63473">MQLRSESYEDSESFDQIQYELFNAVANNELRRLKQIFKDFTCLNLIEIANNQKMENLLHVACQHSSMTVIEMIVEYFEKSPHSQMLKHFINMRNYEGYTCIHLASYTGKLQAVEYLHGKGANLHLSNVAGLTAMHTAAQGDSINVMCYLKINGLSIDEKDQNGRTPIHWAAFQSATNAVSFLLAWGAEFNIQDYDNMMTPLHYAVIDGCIQIVRKLLHAGADKNIKDFENLTAYDHAIQKKREIIGQILSSKPGLAETCNLQIPFEKLRRKKRLLVLFLSLYISTFVGSLLFVIPYVASVELFCAFITISVITILLFFGAWLGNPGYLEHKGKCDEHLFSLLKQVSDPSQICAKCQIIQPKRSKHCDICNKCVKVYDHHCPWINNCVGSNNYKYFYLFVLSIFIQLIFQLIFHGIYFSSTEPVEQYFLTIIEDRQALEILHLITSIYCTAMCSIFLICVGILLCVQTSNLLSGITTSEKYGYKPKKTYQKQIEINSEEERFYANSSSITDSISTTVDHEQSLLQGYSDNQKEGVFTNMVDMCFRNNKNPSYDLQI</sequence>